<dbReference type="Proteomes" id="UP000199545">
    <property type="component" value="Unassembled WGS sequence"/>
</dbReference>
<dbReference type="STRING" id="46223.SAMN05421852_10524"/>
<keyword evidence="5" id="KW-1185">Reference proteome</keyword>
<dbReference type="SMART" id="SM00065">
    <property type="entry name" value="GAF"/>
    <property type="match status" value="1"/>
</dbReference>
<keyword evidence="1" id="KW-0175">Coiled coil</keyword>
<organism evidence="4 5">
    <name type="scientific">Thermoflavimicrobium dichotomicum</name>
    <dbReference type="NCBI Taxonomy" id="46223"/>
    <lineage>
        <taxon>Bacteria</taxon>
        <taxon>Bacillati</taxon>
        <taxon>Bacillota</taxon>
        <taxon>Bacilli</taxon>
        <taxon>Bacillales</taxon>
        <taxon>Thermoactinomycetaceae</taxon>
        <taxon>Thermoflavimicrobium</taxon>
    </lineage>
</organism>
<evidence type="ECO:0000313" key="5">
    <source>
        <dbReference type="Proteomes" id="UP000199545"/>
    </source>
</evidence>
<dbReference type="SUPFAM" id="SSF55781">
    <property type="entry name" value="GAF domain-like"/>
    <property type="match status" value="1"/>
</dbReference>
<feature type="domain" description="GAF" evidence="3">
    <location>
        <begin position="150"/>
        <end position="302"/>
    </location>
</feature>
<evidence type="ECO:0000313" key="4">
    <source>
        <dbReference type="EMBL" id="SFJ14401.1"/>
    </source>
</evidence>
<dbReference type="Pfam" id="PF13185">
    <property type="entry name" value="GAF_2"/>
    <property type="match status" value="1"/>
</dbReference>
<dbReference type="SUPFAM" id="SSF90257">
    <property type="entry name" value="Myosin rod fragments"/>
    <property type="match status" value="1"/>
</dbReference>
<dbReference type="AlphaFoldDB" id="A0A1I3NYX9"/>
<evidence type="ECO:0000259" key="3">
    <source>
        <dbReference type="SMART" id="SM00065"/>
    </source>
</evidence>
<protein>
    <submittedName>
        <fullName evidence="4">GAF domain-containing protein</fullName>
    </submittedName>
</protein>
<name>A0A1I3NYX9_9BACL</name>
<feature type="coiled-coil region" evidence="1">
    <location>
        <begin position="60"/>
        <end position="122"/>
    </location>
</feature>
<evidence type="ECO:0000256" key="2">
    <source>
        <dbReference type="SAM" id="Phobius"/>
    </source>
</evidence>
<dbReference type="EMBL" id="FORR01000005">
    <property type="protein sequence ID" value="SFJ14401.1"/>
    <property type="molecule type" value="Genomic_DNA"/>
</dbReference>
<gene>
    <name evidence="4" type="ORF">SAMN05421852_10524</name>
</gene>
<keyword evidence="2" id="KW-1133">Transmembrane helix</keyword>
<dbReference type="InterPro" id="IPR003018">
    <property type="entry name" value="GAF"/>
</dbReference>
<keyword evidence="2" id="KW-0472">Membrane</keyword>
<dbReference type="InterPro" id="IPR029016">
    <property type="entry name" value="GAF-like_dom_sf"/>
</dbReference>
<feature type="transmembrane region" description="Helical" evidence="2">
    <location>
        <begin position="22"/>
        <end position="43"/>
    </location>
</feature>
<sequence>MFEDIMKLVEKLLISGGWFSEFLRFLIAGVLLASCIIYLVRLWKGQVDWLGRSTEDPLQLTGLQPAMESLERQVEQLQQEKAQLEEKLQEMQRLVTEKDGMIEELTQLYEELDENYEDETHTMVQVMYTAEEVASALASEENFYLNRDDIFTNLLDYLVNTIRGYREKNPRVAIHIEHPEKKDRLIHFAHSSGHSHRVREYEPLIDGSAAGRAWRTGEIYYVPDIEDEQYEYDRKVASKKYYRSILCVPLKAGNDISTRIGVLSVTGKTVGAYEKIEIERITLFASLLYPLVYLDIKKREVSMHG</sequence>
<dbReference type="RefSeq" id="WP_175482343.1">
    <property type="nucleotide sequence ID" value="NZ_FORR01000005.1"/>
</dbReference>
<reference evidence="4 5" key="1">
    <citation type="submission" date="2016-10" db="EMBL/GenBank/DDBJ databases">
        <authorList>
            <person name="de Groot N.N."/>
        </authorList>
    </citation>
    <scope>NUCLEOTIDE SEQUENCE [LARGE SCALE GENOMIC DNA]</scope>
    <source>
        <strain evidence="4 5">DSM 44778</strain>
    </source>
</reference>
<dbReference type="PROSITE" id="PS51257">
    <property type="entry name" value="PROKAR_LIPOPROTEIN"/>
    <property type="match status" value="1"/>
</dbReference>
<evidence type="ECO:0000256" key="1">
    <source>
        <dbReference type="SAM" id="Coils"/>
    </source>
</evidence>
<accession>A0A1I3NYX9</accession>
<dbReference type="Gene3D" id="3.30.450.40">
    <property type="match status" value="1"/>
</dbReference>
<proteinExistence type="predicted"/>
<keyword evidence="2" id="KW-0812">Transmembrane</keyword>